<protein>
    <submittedName>
        <fullName evidence="2">6338_t:CDS:1</fullName>
    </submittedName>
</protein>
<evidence type="ECO:0000256" key="1">
    <source>
        <dbReference type="SAM" id="Phobius"/>
    </source>
</evidence>
<keyword evidence="3" id="KW-1185">Reference proteome</keyword>
<keyword evidence="1" id="KW-0472">Membrane</keyword>
<dbReference type="Proteomes" id="UP000789570">
    <property type="component" value="Unassembled WGS sequence"/>
</dbReference>
<accession>A0A9N9NU09</accession>
<evidence type="ECO:0000313" key="3">
    <source>
        <dbReference type="Proteomes" id="UP000789570"/>
    </source>
</evidence>
<proteinExistence type="predicted"/>
<keyword evidence="1" id="KW-1133">Transmembrane helix</keyword>
<sequence length="49" mass="5644">LLHLEPGTISTTTRDDLILIGISPYLAWTFALQGEIMFGFCWFLVYSYE</sequence>
<feature type="non-terminal residue" evidence="2">
    <location>
        <position position="1"/>
    </location>
</feature>
<feature type="non-terminal residue" evidence="2">
    <location>
        <position position="49"/>
    </location>
</feature>
<organism evidence="2 3">
    <name type="scientific">Funneliformis caledonium</name>
    <dbReference type="NCBI Taxonomy" id="1117310"/>
    <lineage>
        <taxon>Eukaryota</taxon>
        <taxon>Fungi</taxon>
        <taxon>Fungi incertae sedis</taxon>
        <taxon>Mucoromycota</taxon>
        <taxon>Glomeromycotina</taxon>
        <taxon>Glomeromycetes</taxon>
        <taxon>Glomerales</taxon>
        <taxon>Glomeraceae</taxon>
        <taxon>Funneliformis</taxon>
    </lineage>
</organism>
<reference evidence="2" key="1">
    <citation type="submission" date="2021-06" db="EMBL/GenBank/DDBJ databases">
        <authorList>
            <person name="Kallberg Y."/>
            <person name="Tangrot J."/>
            <person name="Rosling A."/>
        </authorList>
    </citation>
    <scope>NUCLEOTIDE SEQUENCE</scope>
    <source>
        <strain evidence="2">UK204</strain>
    </source>
</reference>
<gene>
    <name evidence="2" type="ORF">FCALED_LOCUS16886</name>
</gene>
<dbReference type="EMBL" id="CAJVPQ010022255">
    <property type="protein sequence ID" value="CAG8760237.1"/>
    <property type="molecule type" value="Genomic_DNA"/>
</dbReference>
<name>A0A9N9NU09_9GLOM</name>
<keyword evidence="1" id="KW-0812">Transmembrane</keyword>
<dbReference type="AlphaFoldDB" id="A0A9N9NU09"/>
<feature type="transmembrane region" description="Helical" evidence="1">
    <location>
        <begin position="25"/>
        <end position="46"/>
    </location>
</feature>
<comment type="caution">
    <text evidence="2">The sequence shown here is derived from an EMBL/GenBank/DDBJ whole genome shotgun (WGS) entry which is preliminary data.</text>
</comment>
<evidence type="ECO:0000313" key="2">
    <source>
        <dbReference type="EMBL" id="CAG8760237.1"/>
    </source>
</evidence>